<proteinExistence type="predicted"/>
<keyword evidence="4" id="KW-0597">Phosphoprotein</keyword>
<dbReference type="InterPro" id="IPR011006">
    <property type="entry name" value="CheY-like_superfamily"/>
</dbReference>
<evidence type="ECO:0000313" key="7">
    <source>
        <dbReference type="EMBL" id="RAV16700.1"/>
    </source>
</evidence>
<dbReference type="CDD" id="cd17536">
    <property type="entry name" value="REC_YesN-like"/>
    <property type="match status" value="1"/>
</dbReference>
<dbReference type="Gene3D" id="1.10.10.60">
    <property type="entry name" value="Homeodomain-like"/>
    <property type="match status" value="2"/>
</dbReference>
<dbReference type="InterPro" id="IPR018062">
    <property type="entry name" value="HTH_AraC-typ_CS"/>
</dbReference>
<evidence type="ECO:0000259" key="5">
    <source>
        <dbReference type="PROSITE" id="PS01124"/>
    </source>
</evidence>
<comment type="caution">
    <text evidence="7">The sequence shown here is derived from an EMBL/GenBank/DDBJ whole genome shotgun (WGS) entry which is preliminary data.</text>
</comment>
<dbReference type="PRINTS" id="PR00032">
    <property type="entry name" value="HTHARAC"/>
</dbReference>
<protein>
    <recommendedName>
        <fullName evidence="9">DNA-binding response regulator</fullName>
    </recommendedName>
</protein>
<sequence>MLRLLIVDDEPDIADGLYTLLEERFPFELELYKAYSGKTALEWIRRGKFDIVLTDIRMPVLSGLELHKHIRRLWPRCKVVFLTGHSEFDYVYEAIQYDNTSYLLKTEGHETILETIGKLTEDIAGERQIEGLMAKAMQQMEQSLPLLQNELLNELLHGEAAVMPDIAGQFEELRMPLDPRRPVLLMMAKLMASDRGAWKAGKTQLHAGMKAIEDQYGYSRLIMRYMFVGKDTIAWFVQPPASNPDEQPEEPARWSDIQLAVRDYAENAEGAFLRSFDISLFCLLDRSPCEWEDIADRWAMLEHEYNRQAGDRNGVVQVEFDETELYRAKMLRKSDLIGDYLATGQEEAFDAEWKHFTAEPMRLESVYAALSLVFLRHIHRFNLQERLSAHMDLSLLLQSSSHPLDSASLIGYYDRLAQTIFELQRQDQTERRDRTIDLLKGYIRDHLGDDLSLMRLSEVAEWNPSYLSRAFKKATGTNVLAYIHETKLKEAMRLLLQPDMKIHEISATLGFISPPHFTRFFKKACGFTPQDYRAREERQ</sequence>
<dbReference type="EMBL" id="QMFB01000020">
    <property type="protein sequence ID" value="RAV16700.1"/>
    <property type="molecule type" value="Genomic_DNA"/>
</dbReference>
<dbReference type="SMART" id="SM00448">
    <property type="entry name" value="REC"/>
    <property type="match status" value="1"/>
</dbReference>
<evidence type="ECO:0000256" key="3">
    <source>
        <dbReference type="ARBA" id="ARBA00023163"/>
    </source>
</evidence>
<dbReference type="Pfam" id="PF12833">
    <property type="entry name" value="HTH_18"/>
    <property type="match status" value="1"/>
</dbReference>
<dbReference type="RefSeq" id="WP_113034360.1">
    <property type="nucleotide sequence ID" value="NZ_QMFB01000020.1"/>
</dbReference>
<dbReference type="InterPro" id="IPR020449">
    <property type="entry name" value="Tscrpt_reg_AraC-type_HTH"/>
</dbReference>
<feature type="modified residue" description="4-aspartylphosphate" evidence="4">
    <location>
        <position position="55"/>
    </location>
</feature>
<dbReference type="OrthoDB" id="1736396at2"/>
<keyword evidence="2" id="KW-0238">DNA-binding</keyword>
<evidence type="ECO:0008006" key="9">
    <source>
        <dbReference type="Google" id="ProtNLM"/>
    </source>
</evidence>
<reference evidence="7 8" key="1">
    <citation type="journal article" date="2009" name="Int. J. Syst. Evol. Microbiol.">
        <title>Paenibacillus contaminans sp. nov., isolated from a contaminated laboratory plate.</title>
        <authorList>
            <person name="Chou J.H."/>
            <person name="Lee J.H."/>
            <person name="Lin M.C."/>
            <person name="Chang P.S."/>
            <person name="Arun A.B."/>
            <person name="Young C.C."/>
            <person name="Chen W.M."/>
        </authorList>
    </citation>
    <scope>NUCLEOTIDE SEQUENCE [LARGE SCALE GENOMIC DNA]</scope>
    <source>
        <strain evidence="7 8">CKOBP-6</strain>
    </source>
</reference>
<dbReference type="PROSITE" id="PS50110">
    <property type="entry name" value="RESPONSE_REGULATORY"/>
    <property type="match status" value="1"/>
</dbReference>
<feature type="domain" description="HTH araC/xylS-type" evidence="5">
    <location>
        <begin position="437"/>
        <end position="535"/>
    </location>
</feature>
<organism evidence="7 8">
    <name type="scientific">Paenibacillus contaminans</name>
    <dbReference type="NCBI Taxonomy" id="450362"/>
    <lineage>
        <taxon>Bacteria</taxon>
        <taxon>Bacillati</taxon>
        <taxon>Bacillota</taxon>
        <taxon>Bacilli</taxon>
        <taxon>Bacillales</taxon>
        <taxon>Paenibacillaceae</taxon>
        <taxon>Paenibacillus</taxon>
    </lineage>
</organism>
<dbReference type="GO" id="GO:0000160">
    <property type="term" value="P:phosphorelay signal transduction system"/>
    <property type="evidence" value="ECO:0007669"/>
    <property type="project" value="InterPro"/>
</dbReference>
<evidence type="ECO:0000256" key="4">
    <source>
        <dbReference type="PROSITE-ProRule" id="PRU00169"/>
    </source>
</evidence>
<evidence type="ECO:0000256" key="1">
    <source>
        <dbReference type="ARBA" id="ARBA00023015"/>
    </source>
</evidence>
<dbReference type="InterPro" id="IPR018060">
    <property type="entry name" value="HTH_AraC"/>
</dbReference>
<dbReference type="Pfam" id="PF00072">
    <property type="entry name" value="Response_reg"/>
    <property type="match status" value="1"/>
</dbReference>
<dbReference type="SUPFAM" id="SSF52172">
    <property type="entry name" value="CheY-like"/>
    <property type="match status" value="1"/>
</dbReference>
<dbReference type="GO" id="GO:0043565">
    <property type="term" value="F:sequence-specific DNA binding"/>
    <property type="evidence" value="ECO:0007669"/>
    <property type="project" value="InterPro"/>
</dbReference>
<dbReference type="PANTHER" id="PTHR43280">
    <property type="entry name" value="ARAC-FAMILY TRANSCRIPTIONAL REGULATOR"/>
    <property type="match status" value="1"/>
</dbReference>
<feature type="domain" description="Response regulatory" evidence="6">
    <location>
        <begin position="3"/>
        <end position="120"/>
    </location>
</feature>
<keyword evidence="1" id="KW-0805">Transcription regulation</keyword>
<evidence type="ECO:0000313" key="8">
    <source>
        <dbReference type="Proteomes" id="UP000250369"/>
    </source>
</evidence>
<dbReference type="SMART" id="SM00342">
    <property type="entry name" value="HTH_ARAC"/>
    <property type="match status" value="1"/>
</dbReference>
<dbReference type="PROSITE" id="PS01124">
    <property type="entry name" value="HTH_ARAC_FAMILY_2"/>
    <property type="match status" value="1"/>
</dbReference>
<dbReference type="InterPro" id="IPR001789">
    <property type="entry name" value="Sig_transdc_resp-reg_receiver"/>
</dbReference>
<name>A0A329MA33_9BACL</name>
<dbReference type="Gene3D" id="3.40.50.2300">
    <property type="match status" value="1"/>
</dbReference>
<dbReference type="PROSITE" id="PS00041">
    <property type="entry name" value="HTH_ARAC_FAMILY_1"/>
    <property type="match status" value="1"/>
</dbReference>
<accession>A0A329MA33</accession>
<dbReference type="Proteomes" id="UP000250369">
    <property type="component" value="Unassembled WGS sequence"/>
</dbReference>
<keyword evidence="8" id="KW-1185">Reference proteome</keyword>
<dbReference type="AlphaFoldDB" id="A0A329MA33"/>
<gene>
    <name evidence="7" type="ORF">DQG23_28080</name>
</gene>
<dbReference type="InterPro" id="IPR009057">
    <property type="entry name" value="Homeodomain-like_sf"/>
</dbReference>
<keyword evidence="3" id="KW-0804">Transcription</keyword>
<dbReference type="SUPFAM" id="SSF46689">
    <property type="entry name" value="Homeodomain-like"/>
    <property type="match status" value="2"/>
</dbReference>
<dbReference type="GO" id="GO:0003700">
    <property type="term" value="F:DNA-binding transcription factor activity"/>
    <property type="evidence" value="ECO:0007669"/>
    <property type="project" value="InterPro"/>
</dbReference>
<evidence type="ECO:0000259" key="6">
    <source>
        <dbReference type="PROSITE" id="PS50110"/>
    </source>
</evidence>
<evidence type="ECO:0000256" key="2">
    <source>
        <dbReference type="ARBA" id="ARBA00023125"/>
    </source>
</evidence>
<dbReference type="PANTHER" id="PTHR43280:SF2">
    <property type="entry name" value="HTH-TYPE TRANSCRIPTIONAL REGULATOR EXSA"/>
    <property type="match status" value="1"/>
</dbReference>